<dbReference type="Proteomes" id="UP000251431">
    <property type="component" value="Unassembled WGS sequence"/>
</dbReference>
<dbReference type="Pfam" id="PF13786">
    <property type="entry name" value="DUF4179"/>
    <property type="match status" value="1"/>
</dbReference>
<sequence>MSIHLKQNDKDMAQIELLIRETPVEVDLVDRVISKYERNEQPQVVKHQKKWHYKVAFATAMLVSLLFITSFISPTMAATLKQVPVLSSIFRLAGDLGLQMADEKGLSTKPQTSVTQEGFTLSVSEVAYDGTRVSIAIERPYKEDQKEALMDCISNYNLFINDEPINSFAPSESNSISRFMYPGKDNASVIIEFSDLRNQGGKPFPEQFDLTIQAFVRGIENPIEIDIPVKNKVKDYVTLAPNISRQYDNIHLTLEKVKLTPVTTSITTRMVLTDNSTFTDNLTLLTMGIVIIDEHGREIEVIGGNGWNATNGNIHLDDLRYTPFESVPKTITLKPYIHLFKENEKGMFQLDKNGYPKIQYIPELEITIPVQP</sequence>
<feature type="transmembrane region" description="Helical" evidence="1">
    <location>
        <begin position="55"/>
        <end position="77"/>
    </location>
</feature>
<evidence type="ECO:0008006" key="6">
    <source>
        <dbReference type="Google" id="ProtNLM"/>
    </source>
</evidence>
<dbReference type="Gene3D" id="2.60.40.1640">
    <property type="entry name" value="Conserved domain protein"/>
    <property type="match status" value="1"/>
</dbReference>
<feature type="domain" description="DUF5643" evidence="3">
    <location>
        <begin position="238"/>
        <end position="367"/>
    </location>
</feature>
<dbReference type="InterPro" id="IPR025436">
    <property type="entry name" value="DUF4179"/>
</dbReference>
<reference evidence="4 5" key="1">
    <citation type="submission" date="2018-06" db="EMBL/GenBank/DDBJ databases">
        <authorList>
            <consortium name="Pathogen Informatics"/>
            <person name="Doyle S."/>
        </authorList>
    </citation>
    <scope>NUCLEOTIDE SEQUENCE [LARGE SCALE GENOMIC DNA]</scope>
    <source>
        <strain evidence="4 5">NCTC7582</strain>
    </source>
</reference>
<dbReference type="EMBL" id="UAQE01000001">
    <property type="protein sequence ID" value="SPT97412.1"/>
    <property type="molecule type" value="Genomic_DNA"/>
</dbReference>
<evidence type="ECO:0000313" key="5">
    <source>
        <dbReference type="Proteomes" id="UP000251431"/>
    </source>
</evidence>
<evidence type="ECO:0000259" key="3">
    <source>
        <dbReference type="Pfam" id="PF18705"/>
    </source>
</evidence>
<dbReference type="Pfam" id="PF18705">
    <property type="entry name" value="DUF5643"/>
    <property type="match status" value="1"/>
</dbReference>
<evidence type="ECO:0000259" key="2">
    <source>
        <dbReference type="Pfam" id="PF13786"/>
    </source>
</evidence>
<feature type="domain" description="DUF4179" evidence="2">
    <location>
        <begin position="48"/>
        <end position="137"/>
    </location>
</feature>
<gene>
    <name evidence="4" type="ORF">NCTC7582_01077</name>
</gene>
<keyword evidence="1" id="KW-0472">Membrane</keyword>
<dbReference type="AlphaFoldDB" id="A0A2X0Z6F0"/>
<dbReference type="Gene3D" id="2.60.40.1630">
    <property type="entry name" value="bacillus anthracis domain"/>
    <property type="match status" value="1"/>
</dbReference>
<dbReference type="RefSeq" id="WP_112116791.1">
    <property type="nucleotide sequence ID" value="NZ_CP134502.1"/>
</dbReference>
<proteinExistence type="predicted"/>
<organism evidence="4 5">
    <name type="scientific">Lysinibacillus capsici</name>
    <dbReference type="NCBI Taxonomy" id="2115968"/>
    <lineage>
        <taxon>Bacteria</taxon>
        <taxon>Bacillati</taxon>
        <taxon>Bacillota</taxon>
        <taxon>Bacilli</taxon>
        <taxon>Bacillales</taxon>
        <taxon>Bacillaceae</taxon>
        <taxon>Lysinibacillus</taxon>
    </lineage>
</organism>
<protein>
    <recommendedName>
        <fullName evidence="6">DUF4179 domain-containing protein</fullName>
    </recommendedName>
</protein>
<name>A0A2X0Z6F0_9BACI</name>
<keyword evidence="1" id="KW-1133">Transmembrane helix</keyword>
<accession>A0A2X0Z6F0</accession>
<evidence type="ECO:0000256" key="1">
    <source>
        <dbReference type="SAM" id="Phobius"/>
    </source>
</evidence>
<dbReference type="InterPro" id="IPR040680">
    <property type="entry name" value="DUF5643"/>
</dbReference>
<keyword evidence="1" id="KW-0812">Transmembrane</keyword>
<evidence type="ECO:0000313" key="4">
    <source>
        <dbReference type="EMBL" id="SPT97412.1"/>
    </source>
</evidence>